<protein>
    <submittedName>
        <fullName evidence="2">Uncharacterized protein</fullName>
    </submittedName>
</protein>
<dbReference type="Gene3D" id="3.90.70.80">
    <property type="match status" value="1"/>
</dbReference>
<evidence type="ECO:0000313" key="2">
    <source>
        <dbReference type="WBParaSite" id="jg9363"/>
    </source>
</evidence>
<name>A0A915EUC1_9BILA</name>
<dbReference type="Proteomes" id="UP000887574">
    <property type="component" value="Unplaced"/>
</dbReference>
<dbReference type="AlphaFoldDB" id="A0A915EUC1"/>
<proteinExistence type="predicted"/>
<organism evidence="1 2">
    <name type="scientific">Ditylenchus dipsaci</name>
    <dbReference type="NCBI Taxonomy" id="166011"/>
    <lineage>
        <taxon>Eukaryota</taxon>
        <taxon>Metazoa</taxon>
        <taxon>Ecdysozoa</taxon>
        <taxon>Nematoda</taxon>
        <taxon>Chromadorea</taxon>
        <taxon>Rhabditida</taxon>
        <taxon>Tylenchina</taxon>
        <taxon>Tylenchomorpha</taxon>
        <taxon>Sphaerularioidea</taxon>
        <taxon>Anguinidae</taxon>
        <taxon>Anguininae</taxon>
        <taxon>Ditylenchus</taxon>
    </lineage>
</organism>
<reference evidence="2" key="1">
    <citation type="submission" date="2022-11" db="UniProtKB">
        <authorList>
            <consortium name="WormBaseParasite"/>
        </authorList>
    </citation>
    <scope>IDENTIFICATION</scope>
</reference>
<keyword evidence="1" id="KW-1185">Reference proteome</keyword>
<evidence type="ECO:0000313" key="1">
    <source>
        <dbReference type="Proteomes" id="UP000887574"/>
    </source>
</evidence>
<accession>A0A915EUC1</accession>
<sequence>MEILRSEKGKDIGHLNDFLYWKQSSKGAKAYWRCIFFQAGPDGEETTKCPAFIPSSNVSNAFTKLRHYLEDSVFADQLEPILDYFEDCYLGRPNGDKRRKPRYQINELVMNTPEKRMHEETEDTGLFSKIERISEGIFLCIREDGSTVYRKALSYCIFGTEEHHKFVRARIAAYLSAHMEDKWLSNFLDTNDPIEKHIENILIPAKNSLETHKYCQNVDFAAAAKDFGFNVLLFSDIGCSIYSPALDESLIVTQDVSLSSLPIVFTGGNHFEVALNVSAKMEEG</sequence>
<dbReference type="WBParaSite" id="jg9363">
    <property type="protein sequence ID" value="jg9363"/>
    <property type="gene ID" value="jg9363"/>
</dbReference>
<dbReference type="Gene3D" id="2.20.25.240">
    <property type="match status" value="1"/>
</dbReference>